<comment type="pathway">
    <text evidence="1">Cofactor biosynthesis; tetrahydrofolate biosynthesis; 5,6,7,8-tetrahydrofolate from 7,8-dihydrofolate: step 1/1.</text>
</comment>
<dbReference type="Gene3D" id="3.40.430.10">
    <property type="entry name" value="Dihydrofolate Reductase, subunit A"/>
    <property type="match status" value="1"/>
</dbReference>
<dbReference type="GO" id="GO:0046452">
    <property type="term" value="P:dihydrofolate metabolic process"/>
    <property type="evidence" value="ECO:0007669"/>
    <property type="project" value="TreeGrafter"/>
</dbReference>
<evidence type="ECO:0000256" key="4">
    <source>
        <dbReference type="ARBA" id="ARBA00022857"/>
    </source>
</evidence>
<dbReference type="EMBL" id="MN739271">
    <property type="protein sequence ID" value="QHS96539.1"/>
    <property type="molecule type" value="Genomic_DNA"/>
</dbReference>
<dbReference type="AlphaFoldDB" id="A0A6C0BYB3"/>
<accession>A0A6C0BYB3</accession>
<dbReference type="InterPro" id="IPR001796">
    <property type="entry name" value="DHFR_dom"/>
</dbReference>
<dbReference type="CDD" id="cd00209">
    <property type="entry name" value="DHFR"/>
    <property type="match status" value="1"/>
</dbReference>
<evidence type="ECO:0000256" key="2">
    <source>
        <dbReference type="ARBA" id="ARBA00012856"/>
    </source>
</evidence>
<dbReference type="GO" id="GO:0050661">
    <property type="term" value="F:NADP binding"/>
    <property type="evidence" value="ECO:0007669"/>
    <property type="project" value="InterPro"/>
</dbReference>
<dbReference type="InterPro" id="IPR017925">
    <property type="entry name" value="DHFR_CS"/>
</dbReference>
<dbReference type="SUPFAM" id="SSF53597">
    <property type="entry name" value="Dihydrofolate reductase-like"/>
    <property type="match status" value="1"/>
</dbReference>
<organism evidence="7">
    <name type="scientific">viral metagenome</name>
    <dbReference type="NCBI Taxonomy" id="1070528"/>
    <lineage>
        <taxon>unclassified sequences</taxon>
        <taxon>metagenomes</taxon>
        <taxon>organismal metagenomes</taxon>
    </lineage>
</organism>
<dbReference type="InterPro" id="IPR024072">
    <property type="entry name" value="DHFR-like_dom_sf"/>
</dbReference>
<evidence type="ECO:0000256" key="1">
    <source>
        <dbReference type="ARBA" id="ARBA00004903"/>
    </source>
</evidence>
<evidence type="ECO:0000256" key="3">
    <source>
        <dbReference type="ARBA" id="ARBA00022563"/>
    </source>
</evidence>
<reference evidence="7" key="1">
    <citation type="journal article" date="2020" name="Nature">
        <title>Giant virus diversity and host interactions through global metagenomics.</title>
        <authorList>
            <person name="Schulz F."/>
            <person name="Roux S."/>
            <person name="Paez-Espino D."/>
            <person name="Jungbluth S."/>
            <person name="Walsh D.A."/>
            <person name="Denef V.J."/>
            <person name="McMahon K.D."/>
            <person name="Konstantinidis K.T."/>
            <person name="Eloe-Fadrosh E.A."/>
            <person name="Kyrpides N.C."/>
            <person name="Woyke T."/>
        </authorList>
    </citation>
    <scope>NUCLEOTIDE SEQUENCE</scope>
    <source>
        <strain evidence="7">GVMAG-M-3300020166-18</strain>
    </source>
</reference>
<sequence>MKYEIYTFIRNDYYISHYIYKNSTLFYIMIYNIIVAACNNNGIGINNTIPWYSLEDMRHFSYMTKGGGNNAVVMGHNTWQSIPDNKKPLANRENIIISKNRSLVINGCTVKHSISDVINHLNESTCDVCWIIGGQSIYEQFLNTGLISTIIITRIKEEHDCTVHFPEIPPRFELTSTKKLGGTPHFIEYYVYF</sequence>
<dbReference type="GO" id="GO:0006730">
    <property type="term" value="P:one-carbon metabolic process"/>
    <property type="evidence" value="ECO:0007669"/>
    <property type="project" value="UniProtKB-KW"/>
</dbReference>
<dbReference type="InterPro" id="IPR012259">
    <property type="entry name" value="DHFR"/>
</dbReference>
<evidence type="ECO:0000313" key="7">
    <source>
        <dbReference type="EMBL" id="QHS96539.1"/>
    </source>
</evidence>
<keyword evidence="4" id="KW-0521">NADP</keyword>
<keyword evidence="3" id="KW-0554">One-carbon metabolism</keyword>
<dbReference type="GO" id="GO:0046654">
    <property type="term" value="P:tetrahydrofolate biosynthetic process"/>
    <property type="evidence" value="ECO:0007669"/>
    <property type="project" value="InterPro"/>
</dbReference>
<dbReference type="PROSITE" id="PS51330">
    <property type="entry name" value="DHFR_2"/>
    <property type="match status" value="1"/>
</dbReference>
<dbReference type="PRINTS" id="PR00070">
    <property type="entry name" value="DHFR"/>
</dbReference>
<dbReference type="Pfam" id="PF00186">
    <property type="entry name" value="DHFR_1"/>
    <property type="match status" value="1"/>
</dbReference>
<proteinExistence type="predicted"/>
<dbReference type="PROSITE" id="PS00075">
    <property type="entry name" value="DHFR_1"/>
    <property type="match status" value="1"/>
</dbReference>
<dbReference type="GO" id="GO:0004146">
    <property type="term" value="F:dihydrofolate reductase activity"/>
    <property type="evidence" value="ECO:0007669"/>
    <property type="project" value="UniProtKB-EC"/>
</dbReference>
<dbReference type="PANTHER" id="PTHR48069">
    <property type="entry name" value="DIHYDROFOLATE REDUCTASE"/>
    <property type="match status" value="1"/>
</dbReference>
<dbReference type="GO" id="GO:0046655">
    <property type="term" value="P:folic acid metabolic process"/>
    <property type="evidence" value="ECO:0007669"/>
    <property type="project" value="TreeGrafter"/>
</dbReference>
<protein>
    <recommendedName>
        <fullName evidence="2">dihydrofolate reductase</fullName>
        <ecNumber evidence="2">1.5.1.3</ecNumber>
    </recommendedName>
</protein>
<dbReference type="PANTHER" id="PTHR48069:SF3">
    <property type="entry name" value="DIHYDROFOLATE REDUCTASE"/>
    <property type="match status" value="1"/>
</dbReference>
<dbReference type="EC" id="1.5.1.3" evidence="2"/>
<name>A0A6C0BYB3_9ZZZZ</name>
<evidence type="ECO:0000259" key="6">
    <source>
        <dbReference type="PROSITE" id="PS51330"/>
    </source>
</evidence>
<feature type="domain" description="DHFR" evidence="6">
    <location>
        <begin position="30"/>
        <end position="193"/>
    </location>
</feature>
<evidence type="ECO:0000256" key="5">
    <source>
        <dbReference type="ARBA" id="ARBA00023002"/>
    </source>
</evidence>
<keyword evidence="5" id="KW-0560">Oxidoreductase</keyword>
<dbReference type="GO" id="GO:0005739">
    <property type="term" value="C:mitochondrion"/>
    <property type="evidence" value="ECO:0007669"/>
    <property type="project" value="TreeGrafter"/>
</dbReference>